<accession>A0A1F5VG76</accession>
<gene>
    <name evidence="1" type="ORF">A2Y62_14080</name>
</gene>
<dbReference type="PANTHER" id="PTHR34374">
    <property type="entry name" value="LARGE RIBOSOMAL RNA SUBUNIT ACCUMULATION PROTEIN YCED HOMOLOG 1, CHLOROPLASTIC"/>
    <property type="match status" value="1"/>
</dbReference>
<dbReference type="PANTHER" id="PTHR34374:SF1">
    <property type="entry name" value="LARGE RIBOSOMAL RNA SUBUNIT ACCUMULATION PROTEIN YCED HOMOLOG 1, CHLOROPLASTIC"/>
    <property type="match status" value="1"/>
</dbReference>
<dbReference type="AlphaFoldDB" id="A0A1F5VG76"/>
<evidence type="ECO:0000313" key="1">
    <source>
        <dbReference type="EMBL" id="OGF62248.1"/>
    </source>
</evidence>
<sequence>MGYYRESVDVKNLGPKGYQVTRSIKAEEIDLAEDNFKIVGEIVFSCNISGNEFKIQADGTLSGEVELMCDRCSRIYTQKIAGSFSLIYLPIIYCPADKEEVRLYEKDLEVSYFDGEIIELHEIIREQILLMVPIKNICTEKCKGLCSKCGVNLNEEECQCEKGSDERWNALRKLIHK</sequence>
<reference evidence="1 2" key="1">
    <citation type="journal article" date="2016" name="Nat. Commun.">
        <title>Thousands of microbial genomes shed light on interconnected biogeochemical processes in an aquifer system.</title>
        <authorList>
            <person name="Anantharaman K."/>
            <person name="Brown C.T."/>
            <person name="Hug L.A."/>
            <person name="Sharon I."/>
            <person name="Castelle C.J."/>
            <person name="Probst A.J."/>
            <person name="Thomas B.C."/>
            <person name="Singh A."/>
            <person name="Wilkins M.J."/>
            <person name="Karaoz U."/>
            <person name="Brodie E.L."/>
            <person name="Williams K.H."/>
            <person name="Hubbard S.S."/>
            <person name="Banfield J.F."/>
        </authorList>
    </citation>
    <scope>NUCLEOTIDE SEQUENCE [LARGE SCALE GENOMIC DNA]</scope>
</reference>
<dbReference type="STRING" id="1817863.A2Y62_14080"/>
<dbReference type="Proteomes" id="UP000178943">
    <property type="component" value="Unassembled WGS sequence"/>
</dbReference>
<dbReference type="InterPro" id="IPR003772">
    <property type="entry name" value="YceD"/>
</dbReference>
<proteinExistence type="predicted"/>
<name>A0A1F5VG76_9BACT</name>
<organism evidence="1 2">
    <name type="scientific">Candidatus Fischerbacteria bacterium RBG_13_37_8</name>
    <dbReference type="NCBI Taxonomy" id="1817863"/>
    <lineage>
        <taxon>Bacteria</taxon>
        <taxon>Candidatus Fischeribacteriota</taxon>
    </lineage>
</organism>
<comment type="caution">
    <text evidence="1">The sequence shown here is derived from an EMBL/GenBank/DDBJ whole genome shotgun (WGS) entry which is preliminary data.</text>
</comment>
<evidence type="ECO:0000313" key="2">
    <source>
        <dbReference type="Proteomes" id="UP000178943"/>
    </source>
</evidence>
<dbReference type="Pfam" id="PF02620">
    <property type="entry name" value="YceD"/>
    <property type="match status" value="1"/>
</dbReference>
<dbReference type="EMBL" id="MFGW01000183">
    <property type="protein sequence ID" value="OGF62248.1"/>
    <property type="molecule type" value="Genomic_DNA"/>
</dbReference>
<protein>
    <recommendedName>
        <fullName evidence="3">DUF177 domain-containing protein</fullName>
    </recommendedName>
</protein>
<evidence type="ECO:0008006" key="3">
    <source>
        <dbReference type="Google" id="ProtNLM"/>
    </source>
</evidence>